<accession>A0A6A0A4L5</accession>
<evidence type="ECO:0000256" key="1">
    <source>
        <dbReference type="SAM" id="SignalP"/>
    </source>
</evidence>
<organism evidence="2 3">
    <name type="scientific">Haematococcus lacustris</name>
    <name type="common">Green alga</name>
    <name type="synonym">Haematococcus pluvialis</name>
    <dbReference type="NCBI Taxonomy" id="44745"/>
    <lineage>
        <taxon>Eukaryota</taxon>
        <taxon>Viridiplantae</taxon>
        <taxon>Chlorophyta</taxon>
        <taxon>core chlorophytes</taxon>
        <taxon>Chlorophyceae</taxon>
        <taxon>CS clade</taxon>
        <taxon>Chlamydomonadales</taxon>
        <taxon>Haematococcaceae</taxon>
        <taxon>Haematococcus</taxon>
    </lineage>
</organism>
<name>A0A6A0A4L5_HAELA</name>
<sequence length="80" mass="8719">MSVPGAMLIWLLAVPQAGTTTNHRAGATGRQACVFVYWLHRVQSGKADAAFASRDMFVGQFNQVRSLRQDSQSRLATIAP</sequence>
<evidence type="ECO:0008006" key="4">
    <source>
        <dbReference type="Google" id="ProtNLM"/>
    </source>
</evidence>
<feature type="signal peptide" evidence="1">
    <location>
        <begin position="1"/>
        <end position="19"/>
    </location>
</feature>
<dbReference type="Proteomes" id="UP000485058">
    <property type="component" value="Unassembled WGS sequence"/>
</dbReference>
<keyword evidence="3" id="KW-1185">Reference proteome</keyword>
<proteinExistence type="predicted"/>
<dbReference type="EMBL" id="BLLF01002937">
    <property type="protein sequence ID" value="GFH25852.1"/>
    <property type="molecule type" value="Genomic_DNA"/>
</dbReference>
<gene>
    <name evidence="2" type="ORF">HaLaN_23890</name>
</gene>
<evidence type="ECO:0000313" key="2">
    <source>
        <dbReference type="EMBL" id="GFH25852.1"/>
    </source>
</evidence>
<keyword evidence="1" id="KW-0732">Signal</keyword>
<reference evidence="2 3" key="1">
    <citation type="submission" date="2020-02" db="EMBL/GenBank/DDBJ databases">
        <title>Draft genome sequence of Haematococcus lacustris strain NIES-144.</title>
        <authorList>
            <person name="Morimoto D."/>
            <person name="Nakagawa S."/>
            <person name="Yoshida T."/>
            <person name="Sawayama S."/>
        </authorList>
    </citation>
    <scope>NUCLEOTIDE SEQUENCE [LARGE SCALE GENOMIC DNA]</scope>
    <source>
        <strain evidence="2 3">NIES-144</strain>
    </source>
</reference>
<protein>
    <recommendedName>
        <fullName evidence="4">Secreted protein</fullName>
    </recommendedName>
</protein>
<dbReference type="AlphaFoldDB" id="A0A6A0A4L5"/>
<comment type="caution">
    <text evidence="2">The sequence shown here is derived from an EMBL/GenBank/DDBJ whole genome shotgun (WGS) entry which is preliminary data.</text>
</comment>
<evidence type="ECO:0000313" key="3">
    <source>
        <dbReference type="Proteomes" id="UP000485058"/>
    </source>
</evidence>
<feature type="chain" id="PRO_5025534208" description="Secreted protein" evidence="1">
    <location>
        <begin position="20"/>
        <end position="80"/>
    </location>
</feature>